<reference evidence="3 4" key="1">
    <citation type="journal article" date="2015" name="Genome Announc.">
        <title>Expanding the biotechnology potential of lactobacilli through comparative genomics of 213 strains and associated genera.</title>
        <authorList>
            <person name="Sun Z."/>
            <person name="Harris H.M."/>
            <person name="McCann A."/>
            <person name="Guo C."/>
            <person name="Argimon S."/>
            <person name="Zhang W."/>
            <person name="Yang X."/>
            <person name="Jeffery I.B."/>
            <person name="Cooney J.C."/>
            <person name="Kagawa T.F."/>
            <person name="Liu W."/>
            <person name="Song Y."/>
            <person name="Salvetti E."/>
            <person name="Wrobel A."/>
            <person name="Rasinkangas P."/>
            <person name="Parkhill J."/>
            <person name="Rea M.C."/>
            <person name="O'Sullivan O."/>
            <person name="Ritari J."/>
            <person name="Douillard F.P."/>
            <person name="Paul Ross R."/>
            <person name="Yang R."/>
            <person name="Briner A.E."/>
            <person name="Felis G.E."/>
            <person name="de Vos W.M."/>
            <person name="Barrangou R."/>
            <person name="Klaenhammer T.R."/>
            <person name="Caufield P.W."/>
            <person name="Cui Y."/>
            <person name="Zhang H."/>
            <person name="O'Toole P.W."/>
        </authorList>
    </citation>
    <scope>NUCLEOTIDE SEQUENCE [LARGE SCALE GENOMIC DNA]</scope>
    <source>
        <strain evidence="3 4">DSM 19909</strain>
    </source>
</reference>
<dbReference type="GO" id="GO:0052621">
    <property type="term" value="F:diguanylate cyclase activity"/>
    <property type="evidence" value="ECO:0007669"/>
    <property type="project" value="TreeGrafter"/>
</dbReference>
<evidence type="ECO:0000256" key="1">
    <source>
        <dbReference type="SAM" id="Phobius"/>
    </source>
</evidence>
<feature type="domain" description="GGDEF" evidence="2">
    <location>
        <begin position="128"/>
        <end position="264"/>
    </location>
</feature>
<dbReference type="InterPro" id="IPR000160">
    <property type="entry name" value="GGDEF_dom"/>
</dbReference>
<name>A0A0R1LSN5_9LACO</name>
<organism evidence="3 4">
    <name type="scientific">Secundilactobacillus odoratitofui DSM 19909 = JCM 15043</name>
    <dbReference type="NCBI Taxonomy" id="1423776"/>
    <lineage>
        <taxon>Bacteria</taxon>
        <taxon>Bacillati</taxon>
        <taxon>Bacillota</taxon>
        <taxon>Bacilli</taxon>
        <taxon>Lactobacillales</taxon>
        <taxon>Lactobacillaceae</taxon>
        <taxon>Secundilactobacillus</taxon>
    </lineage>
</organism>
<dbReference type="SUPFAM" id="SSF55073">
    <property type="entry name" value="Nucleotide cyclase"/>
    <property type="match status" value="1"/>
</dbReference>
<dbReference type="EMBL" id="AZEE01000027">
    <property type="protein sequence ID" value="KRK98758.1"/>
    <property type="molecule type" value="Genomic_DNA"/>
</dbReference>
<dbReference type="InterPro" id="IPR043128">
    <property type="entry name" value="Rev_trsase/Diguanyl_cyclase"/>
</dbReference>
<keyword evidence="1" id="KW-1133">Transmembrane helix</keyword>
<proteinExistence type="predicted"/>
<feature type="transmembrane region" description="Helical" evidence="1">
    <location>
        <begin position="60"/>
        <end position="82"/>
    </location>
</feature>
<dbReference type="PANTHER" id="PTHR45138">
    <property type="entry name" value="REGULATORY COMPONENTS OF SENSORY TRANSDUCTION SYSTEM"/>
    <property type="match status" value="1"/>
</dbReference>
<comment type="caution">
    <text evidence="3">The sequence shown here is derived from an EMBL/GenBank/DDBJ whole genome shotgun (WGS) entry which is preliminary data.</text>
</comment>
<accession>A0A0R1LSN5</accession>
<dbReference type="Proteomes" id="UP000051160">
    <property type="component" value="Unassembled WGS sequence"/>
</dbReference>
<dbReference type="SMART" id="SM00267">
    <property type="entry name" value="GGDEF"/>
    <property type="match status" value="1"/>
</dbReference>
<feature type="transmembrane region" description="Helical" evidence="1">
    <location>
        <begin position="36"/>
        <end position="54"/>
    </location>
</feature>
<gene>
    <name evidence="3" type="ORF">FD04_GL000496</name>
</gene>
<dbReference type="GO" id="GO:0043709">
    <property type="term" value="P:cell adhesion involved in single-species biofilm formation"/>
    <property type="evidence" value="ECO:0007669"/>
    <property type="project" value="TreeGrafter"/>
</dbReference>
<keyword evidence="4" id="KW-1185">Reference proteome</keyword>
<dbReference type="PANTHER" id="PTHR45138:SF9">
    <property type="entry name" value="DIGUANYLATE CYCLASE DGCM-RELATED"/>
    <property type="match status" value="1"/>
</dbReference>
<dbReference type="PROSITE" id="PS50887">
    <property type="entry name" value="GGDEF"/>
    <property type="match status" value="1"/>
</dbReference>
<dbReference type="InterPro" id="IPR029787">
    <property type="entry name" value="Nucleotide_cyclase"/>
</dbReference>
<keyword evidence="1" id="KW-0812">Transmembrane</keyword>
<dbReference type="NCBIfam" id="TIGR00254">
    <property type="entry name" value="GGDEF"/>
    <property type="match status" value="1"/>
</dbReference>
<keyword evidence="1" id="KW-0472">Membrane</keyword>
<dbReference type="CDD" id="cd01949">
    <property type="entry name" value="GGDEF"/>
    <property type="match status" value="1"/>
</dbReference>
<dbReference type="InterPro" id="IPR050469">
    <property type="entry name" value="Diguanylate_Cyclase"/>
</dbReference>
<dbReference type="STRING" id="1423776.FD04_GL000496"/>
<sequence>MTTGNLGILLFMEVFLMILAVIALPEFIQLSAKYTLLFHLAMTVLIGTIFWFTLQLLSITTVHVTITMIATFIVASVFAQLYNRFASSDSQPNETLAYAAYHDALTSVKNWSAFRDEFNRSFTANASTGLVIATLDIDHFKAINDQYGHLVGNQVLVVFANTMIEALRPYHFDNYFYRTGGEEFSIIFPRTDLATANMICDVCQAQIRQLKIPLQGNIISLTASIGLTEKQAHDRDATATFQRADHYLYLSKQHGRNRTTNTEFC</sequence>
<dbReference type="Pfam" id="PF00990">
    <property type="entry name" value="GGDEF"/>
    <property type="match status" value="1"/>
</dbReference>
<feature type="transmembrane region" description="Helical" evidence="1">
    <location>
        <begin position="6"/>
        <end position="24"/>
    </location>
</feature>
<dbReference type="AlphaFoldDB" id="A0A0R1LSN5"/>
<dbReference type="Gene3D" id="3.30.70.270">
    <property type="match status" value="1"/>
</dbReference>
<evidence type="ECO:0000259" key="2">
    <source>
        <dbReference type="PROSITE" id="PS50887"/>
    </source>
</evidence>
<evidence type="ECO:0000313" key="3">
    <source>
        <dbReference type="EMBL" id="KRK98758.1"/>
    </source>
</evidence>
<dbReference type="GO" id="GO:0005886">
    <property type="term" value="C:plasma membrane"/>
    <property type="evidence" value="ECO:0007669"/>
    <property type="project" value="TreeGrafter"/>
</dbReference>
<evidence type="ECO:0000313" key="4">
    <source>
        <dbReference type="Proteomes" id="UP000051160"/>
    </source>
</evidence>
<dbReference type="PATRIC" id="fig|1423776.4.peg.501"/>
<protein>
    <recommendedName>
        <fullName evidence="2">GGDEF domain-containing protein</fullName>
    </recommendedName>
</protein>
<dbReference type="GO" id="GO:1902201">
    <property type="term" value="P:negative regulation of bacterial-type flagellum-dependent cell motility"/>
    <property type="evidence" value="ECO:0007669"/>
    <property type="project" value="TreeGrafter"/>
</dbReference>